<dbReference type="GO" id="GO:0016791">
    <property type="term" value="F:phosphatase activity"/>
    <property type="evidence" value="ECO:0007669"/>
    <property type="project" value="TreeGrafter"/>
</dbReference>
<dbReference type="EMBL" id="LNQB01000093">
    <property type="protein sequence ID" value="OAP38778.1"/>
    <property type="molecule type" value="Genomic_DNA"/>
</dbReference>
<proteinExistence type="inferred from homology"/>
<evidence type="ECO:0000259" key="2">
    <source>
        <dbReference type="Pfam" id="PF12850"/>
    </source>
</evidence>
<dbReference type="InterPro" id="IPR011152">
    <property type="entry name" value="Pesterase_MJ0912"/>
</dbReference>
<dbReference type="RefSeq" id="WP_066878192.1">
    <property type="nucleotide sequence ID" value="NZ_LNQB01000093.1"/>
</dbReference>
<dbReference type="OrthoDB" id="9813918at2"/>
<reference evidence="3 4" key="1">
    <citation type="submission" date="2015-11" db="EMBL/GenBank/DDBJ databases">
        <title>Ensifer anhuiense sp. nov., an effective nitrogen fixation bacterium with Glycine soja.</title>
        <authorList>
            <person name="Yan H."/>
            <person name="Chen W."/>
        </authorList>
    </citation>
    <scope>NUCLEOTIDE SEQUENCE [LARGE SCALE GENOMIC DNA]</scope>
    <source>
        <strain evidence="3 4">LMG 7837</strain>
    </source>
</reference>
<dbReference type="SUPFAM" id="SSF56300">
    <property type="entry name" value="Metallo-dependent phosphatases"/>
    <property type="match status" value="1"/>
</dbReference>
<dbReference type="Proteomes" id="UP000078507">
    <property type="component" value="Unassembled WGS sequence"/>
</dbReference>
<dbReference type="GO" id="GO:0005737">
    <property type="term" value="C:cytoplasm"/>
    <property type="evidence" value="ECO:0007669"/>
    <property type="project" value="TreeGrafter"/>
</dbReference>
<comment type="caution">
    <text evidence="3">The sequence shown here is derived from an EMBL/GenBank/DDBJ whole genome shotgun (WGS) entry which is preliminary data.</text>
</comment>
<dbReference type="Pfam" id="PF12850">
    <property type="entry name" value="Metallophos_2"/>
    <property type="match status" value="1"/>
</dbReference>
<sequence length="246" mass="26544">MKIAVISDIHGNDLALEAVLADIGALGIDAIVNLGDHLSGPLNAARTADILIGRDIPAIRGNHDRYLTTLDPARMGLSDRSAHAQLEPAHEAWLAALPETLAYRNALFLCHGTPASDETYWMEALTADGTLHMATRQSIERFAEGIAYPVILCGHTHIPRAVRLADGRLLVNPGSVGCPGYDDDRPVAHKVETGSPDARYAIVEHADGGWTAAFRCVRYDHMAMSRLAAERGRPEWAKALATGFLD</sequence>
<gene>
    <name evidence="3" type="ORF">ATB98_05305</name>
</gene>
<name>A0A178XU12_SINSA</name>
<evidence type="ECO:0000256" key="1">
    <source>
        <dbReference type="ARBA" id="ARBA00008950"/>
    </source>
</evidence>
<dbReference type="InterPro" id="IPR024654">
    <property type="entry name" value="Calcineurin-like_PHP_lpxH"/>
</dbReference>
<dbReference type="PIRSF" id="PIRSF000883">
    <property type="entry name" value="Pesterase_MJ0912"/>
    <property type="match status" value="1"/>
</dbReference>
<dbReference type="PANTHER" id="PTHR42850">
    <property type="entry name" value="METALLOPHOSPHOESTERASE"/>
    <property type="match status" value="1"/>
</dbReference>
<dbReference type="AlphaFoldDB" id="A0A178XU12"/>
<dbReference type="STRING" id="36856.ATB98_05305"/>
<dbReference type="InterPro" id="IPR050126">
    <property type="entry name" value="Ap4A_hydrolase"/>
</dbReference>
<accession>A0A178XU12</accession>
<dbReference type="PANTHER" id="PTHR42850:SF2">
    <property type="entry name" value="BLL5683 PROTEIN"/>
    <property type="match status" value="1"/>
</dbReference>
<protein>
    <submittedName>
        <fullName evidence="3">Metallophosphoesterase</fullName>
    </submittedName>
</protein>
<comment type="similarity">
    <text evidence="1">Belongs to the metallophosphoesterase superfamily. YfcE family.</text>
</comment>
<organism evidence="3 4">
    <name type="scientific">Sinorhizobium saheli</name>
    <dbReference type="NCBI Taxonomy" id="36856"/>
    <lineage>
        <taxon>Bacteria</taxon>
        <taxon>Pseudomonadati</taxon>
        <taxon>Pseudomonadota</taxon>
        <taxon>Alphaproteobacteria</taxon>
        <taxon>Hyphomicrobiales</taxon>
        <taxon>Rhizobiaceae</taxon>
        <taxon>Sinorhizobium/Ensifer group</taxon>
        <taxon>Sinorhizobium</taxon>
    </lineage>
</organism>
<evidence type="ECO:0000313" key="4">
    <source>
        <dbReference type="Proteomes" id="UP000078507"/>
    </source>
</evidence>
<feature type="domain" description="Calcineurin-like phosphoesterase" evidence="2">
    <location>
        <begin position="1"/>
        <end position="183"/>
    </location>
</feature>
<dbReference type="InterPro" id="IPR029052">
    <property type="entry name" value="Metallo-depent_PP-like"/>
</dbReference>
<keyword evidence="4" id="KW-1185">Reference proteome</keyword>
<evidence type="ECO:0000313" key="3">
    <source>
        <dbReference type="EMBL" id="OAP38778.1"/>
    </source>
</evidence>
<dbReference type="Gene3D" id="3.60.21.10">
    <property type="match status" value="1"/>
</dbReference>